<dbReference type="AlphaFoldDB" id="A0A0E3VAI7"/>
<evidence type="ECO:0000256" key="5">
    <source>
        <dbReference type="ARBA" id="ARBA00022840"/>
    </source>
</evidence>
<dbReference type="OrthoDB" id="9777791at2"/>
<dbReference type="PANTHER" id="PTHR34273:SF2">
    <property type="entry name" value="METHYLTHIORIBOSE KINASE"/>
    <property type="match status" value="1"/>
</dbReference>
<comment type="similarity">
    <text evidence="1">Belongs to the methylthioribose kinase family.</text>
</comment>
<evidence type="ECO:0000313" key="7">
    <source>
        <dbReference type="EMBL" id="AKD58146.1"/>
    </source>
</evidence>
<dbReference type="SUPFAM" id="SSF56112">
    <property type="entry name" value="Protein kinase-like (PK-like)"/>
    <property type="match status" value="1"/>
</dbReference>
<evidence type="ECO:0000256" key="2">
    <source>
        <dbReference type="ARBA" id="ARBA00022679"/>
    </source>
</evidence>
<dbReference type="Gene3D" id="3.90.1200.10">
    <property type="match status" value="1"/>
</dbReference>
<reference evidence="7 8" key="1">
    <citation type="journal article" date="2014" name="Curr. Microbiol.">
        <title>Spirosoma radiotolerans sp. nov., a gamma-radiation-resistant bacterium isolated from gamma ray-irradiated soil.</title>
        <authorList>
            <person name="Lee J.J."/>
            <person name="Srinivasan S."/>
            <person name="Lim S."/>
            <person name="Joe M."/>
            <person name="Im S."/>
            <person name="Bae S.I."/>
            <person name="Park K.R."/>
            <person name="Han J.H."/>
            <person name="Park S.H."/>
            <person name="Joo B.M."/>
            <person name="Park S.J."/>
            <person name="Kim M.K."/>
        </authorList>
    </citation>
    <scope>NUCLEOTIDE SEQUENCE [LARGE SCALE GENOMIC DNA]</scope>
    <source>
        <strain evidence="7 8">DG5A</strain>
    </source>
</reference>
<evidence type="ECO:0000256" key="1">
    <source>
        <dbReference type="ARBA" id="ARBA00010165"/>
    </source>
</evidence>
<accession>A0A0E3VAI7</accession>
<dbReference type="RefSeq" id="WP_046578654.1">
    <property type="nucleotide sequence ID" value="NZ_CP010429.1"/>
</dbReference>
<protein>
    <submittedName>
        <fullName evidence="7">Aminoglycoside phosphotransferase</fullName>
    </submittedName>
</protein>
<keyword evidence="3" id="KW-0547">Nucleotide-binding</keyword>
<dbReference type="Pfam" id="PF01636">
    <property type="entry name" value="APH"/>
    <property type="match status" value="1"/>
</dbReference>
<dbReference type="Proteomes" id="UP000033054">
    <property type="component" value="Chromosome"/>
</dbReference>
<evidence type="ECO:0000256" key="3">
    <source>
        <dbReference type="ARBA" id="ARBA00022741"/>
    </source>
</evidence>
<evidence type="ECO:0000313" key="8">
    <source>
        <dbReference type="Proteomes" id="UP000033054"/>
    </source>
</evidence>
<dbReference type="GO" id="GO:0005524">
    <property type="term" value="F:ATP binding"/>
    <property type="evidence" value="ECO:0007669"/>
    <property type="project" value="UniProtKB-KW"/>
</dbReference>
<keyword evidence="4" id="KW-0418">Kinase</keyword>
<evidence type="ECO:0000256" key="4">
    <source>
        <dbReference type="ARBA" id="ARBA00022777"/>
    </source>
</evidence>
<keyword evidence="8" id="KW-1185">Reference proteome</keyword>
<dbReference type="PATRIC" id="fig|1379870.5.peg.6003"/>
<dbReference type="GO" id="GO:0016301">
    <property type="term" value="F:kinase activity"/>
    <property type="evidence" value="ECO:0007669"/>
    <property type="project" value="UniProtKB-KW"/>
</dbReference>
<dbReference type="KEGG" id="srd:SD10_27855"/>
<keyword evidence="2 7" id="KW-0808">Transferase</keyword>
<sequence>MHLDILQTGALQDYLRRRGWLDTEEVVASVEIPGEGNMNYILRVTTSIRSLIVKQSRAYVEKNPTLPAPANRAVIEGSFYQEIQSIPMLASAMPLLMGIDRENNILVLEDVGDAPAYTFLYHSGQLLSEADTLTLTDYLSELHYHFATEKPGPIFTNQAMRLLNHESIFIAPFREDNGVNLDTVQPGLAELTMSCKQDVSLKKIVRQLGELYLSDNNQPQTGASKTLLHGDYYPGSWLQTTHNHLKVIDPEFCFYGPAEFDLGILIAHLMLAQQPSATINRVLTNYVKPTGFNEQLRQQFTSVELLRRLVEYPQLPLSLSIEEKRSLLDESRQILQ</sequence>
<keyword evidence="5" id="KW-0067">ATP-binding</keyword>
<dbReference type="STRING" id="1379870.SD10_27855"/>
<name>A0A0E3VAI7_9BACT</name>
<organism evidence="7 8">
    <name type="scientific">Spirosoma radiotolerans</name>
    <dbReference type="NCBI Taxonomy" id="1379870"/>
    <lineage>
        <taxon>Bacteria</taxon>
        <taxon>Pseudomonadati</taxon>
        <taxon>Bacteroidota</taxon>
        <taxon>Cytophagia</taxon>
        <taxon>Cytophagales</taxon>
        <taxon>Cytophagaceae</taxon>
        <taxon>Spirosoma</taxon>
    </lineage>
</organism>
<feature type="domain" description="Aminoglycoside phosphotransferase" evidence="6">
    <location>
        <begin position="184"/>
        <end position="276"/>
    </location>
</feature>
<dbReference type="HOGENOM" id="CLU_843998_0_0_10"/>
<dbReference type="EMBL" id="CP010429">
    <property type="protein sequence ID" value="AKD58146.1"/>
    <property type="molecule type" value="Genomic_DNA"/>
</dbReference>
<evidence type="ECO:0000259" key="6">
    <source>
        <dbReference type="Pfam" id="PF01636"/>
    </source>
</evidence>
<dbReference type="InterPro" id="IPR011009">
    <property type="entry name" value="Kinase-like_dom_sf"/>
</dbReference>
<dbReference type="Gene3D" id="3.30.200.20">
    <property type="entry name" value="Phosphorylase Kinase, domain 1"/>
    <property type="match status" value="1"/>
</dbReference>
<dbReference type="PANTHER" id="PTHR34273">
    <property type="entry name" value="METHYLTHIORIBOSE KINASE"/>
    <property type="match status" value="1"/>
</dbReference>
<dbReference type="InterPro" id="IPR002575">
    <property type="entry name" value="Aminoglycoside_PTrfase"/>
</dbReference>
<proteinExistence type="inferred from homology"/>
<gene>
    <name evidence="7" type="ORF">SD10_27855</name>
</gene>